<keyword evidence="4" id="KW-1185">Reference proteome</keyword>
<evidence type="ECO:0000313" key="4">
    <source>
        <dbReference type="Proteomes" id="UP000315215"/>
    </source>
</evidence>
<dbReference type="PANTHER" id="PTHR34473">
    <property type="entry name" value="UPF0699 TRANSMEMBRANE PROTEIN YDBS"/>
    <property type="match status" value="1"/>
</dbReference>
<dbReference type="Proteomes" id="UP000315215">
    <property type="component" value="Chromosome"/>
</dbReference>
<dbReference type="EMBL" id="CP041666">
    <property type="protein sequence ID" value="QDP39144.1"/>
    <property type="molecule type" value="Genomic_DNA"/>
</dbReference>
<proteinExistence type="predicted"/>
<keyword evidence="1" id="KW-0812">Transmembrane</keyword>
<feature type="transmembrane region" description="Helical" evidence="1">
    <location>
        <begin position="20"/>
        <end position="38"/>
    </location>
</feature>
<feature type="domain" description="YdbS-like PH" evidence="2">
    <location>
        <begin position="75"/>
        <end position="150"/>
    </location>
</feature>
<feature type="transmembrane region" description="Helical" evidence="1">
    <location>
        <begin position="50"/>
        <end position="70"/>
    </location>
</feature>
<reference evidence="3 4" key="1">
    <citation type="submission" date="2019-07" db="EMBL/GenBank/DDBJ databases">
        <authorList>
            <person name="Li J."/>
        </authorList>
    </citation>
    <scope>NUCLEOTIDE SEQUENCE [LARGE SCALE GENOMIC DNA]</scope>
    <source>
        <strain evidence="3 4">TKL69</strain>
    </source>
</reference>
<organism evidence="3 4">
    <name type="scientific">Radiobacillus deserti</name>
    <dbReference type="NCBI Taxonomy" id="2594883"/>
    <lineage>
        <taxon>Bacteria</taxon>
        <taxon>Bacillati</taxon>
        <taxon>Bacillota</taxon>
        <taxon>Bacilli</taxon>
        <taxon>Bacillales</taxon>
        <taxon>Bacillaceae</taxon>
        <taxon>Radiobacillus</taxon>
    </lineage>
</organism>
<dbReference type="OrthoDB" id="1750577at2"/>
<evidence type="ECO:0000256" key="1">
    <source>
        <dbReference type="SAM" id="Phobius"/>
    </source>
</evidence>
<name>A0A516KCL4_9BACI</name>
<protein>
    <submittedName>
        <fullName evidence="3">PH domain-containing protein</fullName>
    </submittedName>
</protein>
<keyword evidence="1" id="KW-0472">Membrane</keyword>
<evidence type="ECO:0000313" key="3">
    <source>
        <dbReference type="EMBL" id="QDP39144.1"/>
    </source>
</evidence>
<evidence type="ECO:0000259" key="2">
    <source>
        <dbReference type="Pfam" id="PF03703"/>
    </source>
</evidence>
<dbReference type="PANTHER" id="PTHR34473:SF2">
    <property type="entry name" value="UPF0699 TRANSMEMBRANE PROTEIN YDBT"/>
    <property type="match status" value="1"/>
</dbReference>
<dbReference type="InterPro" id="IPR005182">
    <property type="entry name" value="YdbS-like_PH"/>
</dbReference>
<sequence>MRRKPSHHLAKEAIQVWRIYAVIPSFFFLCFCIAALILNQKVLHLSVSQWIPLSIILAWLILSLLAIFVIPKVKWARWSYEVFEQEVDLQRGLIIKRTLVPMIRVQHVDTKQGPILKKFGLATVTISTAATKHEIPALREEEAYELRDRISVLARVDEEDV</sequence>
<gene>
    <name evidence="3" type="ORF">FN924_02315</name>
</gene>
<accession>A0A516KCL4</accession>
<dbReference type="KEGG" id="aqt:FN924_02315"/>
<keyword evidence="1" id="KW-1133">Transmembrane helix</keyword>
<dbReference type="RefSeq" id="WP_143891894.1">
    <property type="nucleotide sequence ID" value="NZ_CP041666.1"/>
</dbReference>
<dbReference type="Pfam" id="PF03703">
    <property type="entry name" value="bPH_2"/>
    <property type="match status" value="1"/>
</dbReference>
<dbReference type="AlphaFoldDB" id="A0A516KCL4"/>